<reference evidence="8 9" key="1">
    <citation type="journal article" date="2018" name="Nat. Biotechnol.">
        <title>A standardized bacterial taxonomy based on genome phylogeny substantially revises the tree of life.</title>
        <authorList>
            <person name="Parks D.H."/>
            <person name="Chuvochina M."/>
            <person name="Waite D.W."/>
            <person name="Rinke C."/>
            <person name="Skarshewski A."/>
            <person name="Chaumeil P.A."/>
            <person name="Hugenholtz P."/>
        </authorList>
    </citation>
    <scope>NUCLEOTIDE SEQUENCE [LARGE SCALE GENOMIC DNA]</scope>
    <source>
        <strain evidence="8">UBA11728</strain>
    </source>
</reference>
<evidence type="ECO:0000256" key="6">
    <source>
        <dbReference type="ARBA" id="ARBA00023136"/>
    </source>
</evidence>
<accession>A0A3D2XA34</accession>
<dbReference type="EMBL" id="DPVV01000537">
    <property type="protein sequence ID" value="HCL03971.1"/>
    <property type="molecule type" value="Genomic_DNA"/>
</dbReference>
<keyword evidence="4 7" id="KW-0812">Transmembrane</keyword>
<keyword evidence="6 7" id="KW-0472">Membrane</keyword>
<evidence type="ECO:0000256" key="2">
    <source>
        <dbReference type="ARBA" id="ARBA00022448"/>
    </source>
</evidence>
<dbReference type="PANTHER" id="PTHR43549">
    <property type="entry name" value="MULTIDRUG RESISTANCE PROTEIN YPNP-RELATED"/>
    <property type="match status" value="1"/>
</dbReference>
<keyword evidence="5 7" id="KW-1133">Transmembrane helix</keyword>
<evidence type="ECO:0000256" key="7">
    <source>
        <dbReference type="SAM" id="Phobius"/>
    </source>
</evidence>
<evidence type="ECO:0000313" key="9">
    <source>
        <dbReference type="Proteomes" id="UP000262969"/>
    </source>
</evidence>
<dbReference type="GO" id="GO:0042910">
    <property type="term" value="F:xenobiotic transmembrane transporter activity"/>
    <property type="evidence" value="ECO:0007669"/>
    <property type="project" value="InterPro"/>
</dbReference>
<keyword evidence="3" id="KW-1003">Cell membrane</keyword>
<dbReference type="NCBIfam" id="TIGR00797">
    <property type="entry name" value="matE"/>
    <property type="match status" value="1"/>
</dbReference>
<dbReference type="GO" id="GO:0015297">
    <property type="term" value="F:antiporter activity"/>
    <property type="evidence" value="ECO:0007669"/>
    <property type="project" value="InterPro"/>
</dbReference>
<dbReference type="GO" id="GO:0005886">
    <property type="term" value="C:plasma membrane"/>
    <property type="evidence" value="ECO:0007669"/>
    <property type="project" value="UniProtKB-SubCell"/>
</dbReference>
<feature type="transmembrane region" description="Helical" evidence="7">
    <location>
        <begin position="106"/>
        <end position="124"/>
    </location>
</feature>
<sequence length="485" mass="52350">MSKAGLSKKDERFREFALHGNLWKVVFTVGFPLALYQTLSLVFRLLDTMMASHISAESVSAVAYLSQINNVLSAVGGGLAIGGSLEISKAYGAGDFEMVKKRVNSLLGLCGLLSLGVLSMIPFSGTILRFANTPKELIGIGSRYFSIELVAMVITYINNVYIAVERARGNTKRILNLNMMIIVVKLSLTALFIYVLHGDIQMIAIADVAAQSVMLVAAIVNLNKKGNAFGFSLKSISFKKPVIGPMLTLSGPVMVEKAAFSFGKVIVNSMSGQYGPLAVGALGISNNIGAVTTGPQNGFQESGAAIISQNLGANQVKRALDTFKRVLAINLIIGAIGLVTTLVFLKPFSYIFASSSSGFDIEFQNMIIEMYKFECIGSCIPLGINAAVISLLLGFGYTKYTLIINFCRVFAFRIPVLYALQKFTNLGAKSCGVVMCISNISVTVLSSIIAFFVIVRICKEHNIKFWAKEEQAESEELSLISSCEE</sequence>
<name>A0A3D2XA34_9FIRM</name>
<proteinExistence type="predicted"/>
<keyword evidence="2" id="KW-0813">Transport</keyword>
<feature type="transmembrane region" description="Helical" evidence="7">
    <location>
        <begin position="432"/>
        <end position="455"/>
    </location>
</feature>
<dbReference type="InterPro" id="IPR002528">
    <property type="entry name" value="MATE_fam"/>
</dbReference>
<evidence type="ECO:0000256" key="3">
    <source>
        <dbReference type="ARBA" id="ARBA00022475"/>
    </source>
</evidence>
<feature type="transmembrane region" description="Helical" evidence="7">
    <location>
        <begin position="402"/>
        <end position="420"/>
    </location>
</feature>
<feature type="transmembrane region" description="Helical" evidence="7">
    <location>
        <begin position="202"/>
        <end position="222"/>
    </location>
</feature>
<feature type="transmembrane region" description="Helical" evidence="7">
    <location>
        <begin position="21"/>
        <end position="43"/>
    </location>
</feature>
<feature type="transmembrane region" description="Helical" evidence="7">
    <location>
        <begin position="176"/>
        <end position="196"/>
    </location>
</feature>
<evidence type="ECO:0000256" key="1">
    <source>
        <dbReference type="ARBA" id="ARBA00004651"/>
    </source>
</evidence>
<dbReference type="CDD" id="cd13138">
    <property type="entry name" value="MATE_yoeA_like"/>
    <property type="match status" value="1"/>
</dbReference>
<evidence type="ECO:0000256" key="4">
    <source>
        <dbReference type="ARBA" id="ARBA00022692"/>
    </source>
</evidence>
<dbReference type="InterPro" id="IPR052031">
    <property type="entry name" value="Membrane_Transporter-Flippase"/>
</dbReference>
<dbReference type="PIRSF" id="PIRSF006603">
    <property type="entry name" value="DinF"/>
    <property type="match status" value="1"/>
</dbReference>
<dbReference type="AlphaFoldDB" id="A0A3D2XA34"/>
<feature type="transmembrane region" description="Helical" evidence="7">
    <location>
        <begin position="144"/>
        <end position="164"/>
    </location>
</feature>
<comment type="caution">
    <text evidence="8">The sequence shown here is derived from an EMBL/GenBank/DDBJ whole genome shotgun (WGS) entry which is preliminary data.</text>
</comment>
<evidence type="ECO:0000256" key="5">
    <source>
        <dbReference type="ARBA" id="ARBA00022989"/>
    </source>
</evidence>
<gene>
    <name evidence="8" type="ORF">DHW61_16455</name>
</gene>
<feature type="transmembrane region" description="Helical" evidence="7">
    <location>
        <begin position="63"/>
        <end position="85"/>
    </location>
</feature>
<feature type="transmembrane region" description="Helical" evidence="7">
    <location>
        <begin position="371"/>
        <end position="395"/>
    </location>
</feature>
<evidence type="ECO:0000313" key="8">
    <source>
        <dbReference type="EMBL" id="HCL03971.1"/>
    </source>
</evidence>
<feature type="transmembrane region" description="Helical" evidence="7">
    <location>
        <begin position="327"/>
        <end position="351"/>
    </location>
</feature>
<protein>
    <submittedName>
        <fullName evidence="8">MATE family efflux transporter</fullName>
    </submittedName>
</protein>
<organism evidence="8 9">
    <name type="scientific">Lachnoclostridium phytofermentans</name>
    <dbReference type="NCBI Taxonomy" id="66219"/>
    <lineage>
        <taxon>Bacteria</taxon>
        <taxon>Bacillati</taxon>
        <taxon>Bacillota</taxon>
        <taxon>Clostridia</taxon>
        <taxon>Lachnospirales</taxon>
        <taxon>Lachnospiraceae</taxon>
    </lineage>
</organism>
<dbReference type="Proteomes" id="UP000262969">
    <property type="component" value="Unassembled WGS sequence"/>
</dbReference>
<dbReference type="PANTHER" id="PTHR43549:SF3">
    <property type="entry name" value="MULTIDRUG RESISTANCE PROTEIN YPNP-RELATED"/>
    <property type="match status" value="1"/>
</dbReference>
<comment type="subcellular location">
    <subcellularLocation>
        <location evidence="1">Cell membrane</location>
        <topology evidence="1">Multi-pass membrane protein</topology>
    </subcellularLocation>
</comment>
<dbReference type="InterPro" id="IPR048279">
    <property type="entry name" value="MdtK-like"/>
</dbReference>
<dbReference type="Pfam" id="PF01554">
    <property type="entry name" value="MatE"/>
    <property type="match status" value="2"/>
</dbReference>